<comment type="caution">
    <text evidence="1">The sequence shown here is derived from an EMBL/GenBank/DDBJ whole genome shotgun (WGS) entry which is preliminary data.</text>
</comment>
<dbReference type="EMBL" id="QYUO01000003">
    <property type="protein sequence ID" value="RJF92662.1"/>
    <property type="molecule type" value="Genomic_DNA"/>
</dbReference>
<evidence type="ECO:0000313" key="1">
    <source>
        <dbReference type="EMBL" id="RJF92662.1"/>
    </source>
</evidence>
<protein>
    <submittedName>
        <fullName evidence="1">Uncharacterized protein</fullName>
    </submittedName>
</protein>
<organism evidence="1 2">
    <name type="scientific">Noviherbaspirillum saxi</name>
    <dbReference type="NCBI Taxonomy" id="2320863"/>
    <lineage>
        <taxon>Bacteria</taxon>
        <taxon>Pseudomonadati</taxon>
        <taxon>Pseudomonadota</taxon>
        <taxon>Betaproteobacteria</taxon>
        <taxon>Burkholderiales</taxon>
        <taxon>Oxalobacteraceae</taxon>
        <taxon>Noviherbaspirillum</taxon>
    </lineage>
</organism>
<dbReference type="Proteomes" id="UP000265955">
    <property type="component" value="Unassembled WGS sequence"/>
</dbReference>
<dbReference type="AlphaFoldDB" id="A0A3A3FMA4"/>
<gene>
    <name evidence="1" type="ORF">D3871_29210</name>
</gene>
<name>A0A3A3FMA4_9BURK</name>
<keyword evidence="2" id="KW-1185">Reference proteome</keyword>
<sequence length="79" mass="8157">MSDQFKFSSINYKTARSREIGSNAPPQQVGVNSAHVKCACGHEWDARAGAGLDGVLGGVLVTCPVCHASASVSGRQLGI</sequence>
<proteinExistence type="predicted"/>
<accession>A0A3A3FMA4</accession>
<reference evidence="2" key="1">
    <citation type="submission" date="2018-09" db="EMBL/GenBank/DDBJ databases">
        <authorList>
            <person name="Zhu H."/>
        </authorList>
    </citation>
    <scope>NUCLEOTIDE SEQUENCE [LARGE SCALE GENOMIC DNA]</scope>
    <source>
        <strain evidence="2">K1R23-30</strain>
    </source>
</reference>
<evidence type="ECO:0000313" key="2">
    <source>
        <dbReference type="Proteomes" id="UP000265955"/>
    </source>
</evidence>